<accession>A0A2N0NJS9</accession>
<sequence length="51" mass="5987">MQVDSLNFRITTASKVKNVEHILFYRQHTLYLGISMDVNKSRNNNLLTKFS</sequence>
<dbReference type="VEuPathDB" id="FungiDB:RhiirA1_479203"/>
<name>A0A2N0NJS9_9GLOM</name>
<dbReference type="EMBL" id="LLXJ01005512">
    <property type="protein sequence ID" value="PKB94823.1"/>
    <property type="molecule type" value="Genomic_DNA"/>
</dbReference>
<evidence type="ECO:0000313" key="2">
    <source>
        <dbReference type="EMBL" id="PKC53481.1"/>
    </source>
</evidence>
<reference evidence="2 3" key="3">
    <citation type="submission" date="2017-10" db="EMBL/GenBank/DDBJ databases">
        <title>Extensive intraspecific genome diversity in a model arbuscular mycorrhizal fungus.</title>
        <authorList>
            <person name="Chen E.C.H."/>
            <person name="Morin E."/>
            <person name="Baudet D."/>
            <person name="Noel J."/>
            <person name="Ndikumana S."/>
            <person name="Charron P."/>
            <person name="St-Onge C."/>
            <person name="Giorgi J."/>
            <person name="Grigoriev I.V."/>
            <person name="Roux C."/>
            <person name="Martin F.M."/>
            <person name="Corradi N."/>
        </authorList>
    </citation>
    <scope>NUCLEOTIDE SEQUENCE [LARGE SCALE GENOMIC DNA]</scope>
    <source>
        <strain evidence="2 3">A1</strain>
    </source>
</reference>
<evidence type="ECO:0000313" key="3">
    <source>
        <dbReference type="Proteomes" id="UP000232688"/>
    </source>
</evidence>
<organism evidence="1 4">
    <name type="scientific">Rhizophagus irregularis</name>
    <dbReference type="NCBI Taxonomy" id="588596"/>
    <lineage>
        <taxon>Eukaryota</taxon>
        <taxon>Fungi</taxon>
        <taxon>Fungi incertae sedis</taxon>
        <taxon>Mucoromycota</taxon>
        <taxon>Glomeromycotina</taxon>
        <taxon>Glomeromycetes</taxon>
        <taxon>Glomerales</taxon>
        <taxon>Glomeraceae</taxon>
        <taxon>Rhizophagus</taxon>
    </lineage>
</organism>
<evidence type="ECO:0000313" key="4">
    <source>
        <dbReference type="Proteomes" id="UP000232722"/>
    </source>
</evidence>
<reference evidence="1 4" key="1">
    <citation type="submission" date="2016-04" db="EMBL/GenBank/DDBJ databases">
        <title>Genome analyses suggest a sexual origin of heterokaryosis in a supposedly ancient asexual fungus.</title>
        <authorList>
            <person name="Ropars J."/>
            <person name="Sedzielewska K."/>
            <person name="Noel J."/>
            <person name="Charron P."/>
            <person name="Farinelli L."/>
            <person name="Marton T."/>
            <person name="Kruger M."/>
            <person name="Pelin A."/>
            <person name="Brachmann A."/>
            <person name="Corradi N."/>
        </authorList>
    </citation>
    <scope>NUCLEOTIDE SEQUENCE [LARGE SCALE GENOMIC DNA]</scope>
    <source>
        <strain evidence="1 4">A5</strain>
    </source>
</reference>
<protein>
    <submittedName>
        <fullName evidence="1">Uncharacterized protein</fullName>
    </submittedName>
</protein>
<reference evidence="1 4" key="2">
    <citation type="submission" date="2017-09" db="EMBL/GenBank/DDBJ databases">
        <title>Extensive intraspecific genome diversity in a model arbuscular mycorrhizal fungus.</title>
        <authorList>
            <person name="Chen E.C."/>
            <person name="Morin E."/>
            <person name="Beaudet D."/>
            <person name="Noel J."/>
            <person name="Ndikumana S."/>
            <person name="Charron P."/>
            <person name="St-Onge C."/>
            <person name="Giorgi J."/>
            <person name="Grigoriev I.V."/>
            <person name="Roux C."/>
            <person name="Martin F.M."/>
            <person name="Corradi N."/>
        </authorList>
    </citation>
    <scope>NUCLEOTIDE SEQUENCE [LARGE SCALE GENOMIC DNA]</scope>
    <source>
        <strain evidence="1 4">A5</strain>
    </source>
</reference>
<dbReference type="Proteomes" id="UP000232722">
    <property type="component" value="Unassembled WGS sequence"/>
</dbReference>
<proteinExistence type="predicted"/>
<reference evidence="2 3" key="4">
    <citation type="submission" date="2017-10" db="EMBL/GenBank/DDBJ databases">
        <title>Genome analyses suggest a sexual origin of heterokaryosis in a supposedly ancient asexual fungus.</title>
        <authorList>
            <person name="Corradi N."/>
            <person name="Sedzielewska K."/>
            <person name="Noel J."/>
            <person name="Charron P."/>
            <person name="Farinelli L."/>
            <person name="Marton T."/>
            <person name="Kruger M."/>
            <person name="Pelin A."/>
            <person name="Brachmann A."/>
            <person name="Corradi N."/>
        </authorList>
    </citation>
    <scope>NUCLEOTIDE SEQUENCE [LARGE SCALE GENOMIC DNA]</scope>
    <source>
        <strain evidence="2 3">A1</strain>
    </source>
</reference>
<evidence type="ECO:0000313" key="1">
    <source>
        <dbReference type="EMBL" id="PKB94823.1"/>
    </source>
</evidence>
<comment type="caution">
    <text evidence="1">The sequence shown here is derived from an EMBL/GenBank/DDBJ whole genome shotgun (WGS) entry which is preliminary data.</text>
</comment>
<dbReference type="Proteomes" id="UP000232688">
    <property type="component" value="Unassembled WGS sequence"/>
</dbReference>
<dbReference type="EMBL" id="LLXH01004173">
    <property type="protein sequence ID" value="PKC53481.1"/>
    <property type="molecule type" value="Genomic_DNA"/>
</dbReference>
<gene>
    <name evidence="2" type="ORF">RhiirA1_479203</name>
    <name evidence="1" type="ORF">RhiirA5_437976</name>
</gene>
<dbReference type="AlphaFoldDB" id="A0A2N0NJS9"/>